<proteinExistence type="predicted"/>
<organism evidence="1 2">
    <name type="scientific">Pseudoalteromonas luteoviolacea</name>
    <dbReference type="NCBI Taxonomy" id="43657"/>
    <lineage>
        <taxon>Bacteria</taxon>
        <taxon>Pseudomonadati</taxon>
        <taxon>Pseudomonadota</taxon>
        <taxon>Gammaproteobacteria</taxon>
        <taxon>Alteromonadales</taxon>
        <taxon>Pseudoalteromonadaceae</taxon>
        <taxon>Pseudoalteromonas</taxon>
    </lineage>
</organism>
<name>A0A0C1Q4Q1_9GAMM</name>
<gene>
    <name evidence="1" type="ORF">JF50_20225</name>
</gene>
<dbReference type="Proteomes" id="UP000031327">
    <property type="component" value="Unassembled WGS sequence"/>
</dbReference>
<accession>A0A0C1Q4Q1</accession>
<evidence type="ECO:0000313" key="2">
    <source>
        <dbReference type="Proteomes" id="UP000031327"/>
    </source>
</evidence>
<protein>
    <submittedName>
        <fullName evidence="1">Uncharacterized protein</fullName>
    </submittedName>
</protein>
<dbReference type="AlphaFoldDB" id="A0A0C1Q4Q1"/>
<dbReference type="EMBL" id="JWIC01000008">
    <property type="protein sequence ID" value="KID55536.1"/>
    <property type="molecule type" value="Genomic_DNA"/>
</dbReference>
<sequence length="63" mass="7566">MVIILLFLLIFLLLITVIFDLYSTSVQQYIDKGFTINYYPYSYWVNIVTLSNVILQMHFDCYE</sequence>
<comment type="caution">
    <text evidence="1">The sequence shown here is derived from an EMBL/GenBank/DDBJ whole genome shotgun (WGS) entry which is preliminary data.</text>
</comment>
<reference evidence="1 2" key="1">
    <citation type="submission" date="2014-12" db="EMBL/GenBank/DDBJ databases">
        <title>Draft Genome Sequence of Pseudoalteromonas luteoviolacea HI1.</title>
        <authorList>
            <person name="Asahina A.Y."/>
            <person name="Hadfield M.G."/>
        </authorList>
    </citation>
    <scope>NUCLEOTIDE SEQUENCE [LARGE SCALE GENOMIC DNA]</scope>
    <source>
        <strain evidence="1 2">HI1</strain>
    </source>
</reference>
<evidence type="ECO:0000313" key="1">
    <source>
        <dbReference type="EMBL" id="KID55536.1"/>
    </source>
</evidence>